<evidence type="ECO:0000256" key="2">
    <source>
        <dbReference type="PROSITE-ProRule" id="PRU01161"/>
    </source>
</evidence>
<keyword evidence="4" id="KW-1133">Transmembrane helix</keyword>
<dbReference type="PROSITE" id="PS51635">
    <property type="entry name" value="PNPLA"/>
    <property type="match status" value="1"/>
</dbReference>
<keyword evidence="2" id="KW-0378">Hydrolase</keyword>
<evidence type="ECO:0000313" key="7">
    <source>
        <dbReference type="Proteomes" id="UP000437709"/>
    </source>
</evidence>
<feature type="region of interest" description="Disordered" evidence="3">
    <location>
        <begin position="757"/>
        <end position="789"/>
    </location>
</feature>
<accession>A0A6N7ELU3</accession>
<gene>
    <name evidence="6" type="ORF">GB881_08590</name>
</gene>
<feature type="compositionally biased region" description="Basic and acidic residues" evidence="3">
    <location>
        <begin position="780"/>
        <end position="789"/>
    </location>
</feature>
<dbReference type="Proteomes" id="UP000437709">
    <property type="component" value="Unassembled WGS sequence"/>
</dbReference>
<keyword evidence="7" id="KW-1185">Reference proteome</keyword>
<comment type="caution">
    <text evidence="6">The sequence shown here is derived from an EMBL/GenBank/DDBJ whole genome shotgun (WGS) entry which is preliminary data.</text>
</comment>
<feature type="active site" description="Proton acceptor" evidence="2">
    <location>
        <position position="535"/>
    </location>
</feature>
<feature type="short sequence motif" description="GXSXG" evidence="2">
    <location>
        <begin position="198"/>
        <end position="202"/>
    </location>
</feature>
<dbReference type="InterPro" id="IPR016035">
    <property type="entry name" value="Acyl_Trfase/lysoPLipase"/>
</dbReference>
<feature type="short sequence motif" description="DGA/G" evidence="2">
    <location>
        <begin position="535"/>
        <end position="537"/>
    </location>
</feature>
<evidence type="ECO:0000256" key="4">
    <source>
        <dbReference type="SAM" id="Phobius"/>
    </source>
</evidence>
<organism evidence="6 7">
    <name type="scientific">Georgenia subflava</name>
    <dbReference type="NCBI Taxonomy" id="1622177"/>
    <lineage>
        <taxon>Bacteria</taxon>
        <taxon>Bacillati</taxon>
        <taxon>Actinomycetota</taxon>
        <taxon>Actinomycetes</taxon>
        <taxon>Micrococcales</taxon>
        <taxon>Bogoriellaceae</taxon>
        <taxon>Georgenia</taxon>
    </lineage>
</organism>
<feature type="transmembrane region" description="Helical" evidence="4">
    <location>
        <begin position="309"/>
        <end position="332"/>
    </location>
</feature>
<dbReference type="InterPro" id="IPR002641">
    <property type="entry name" value="PNPLA_dom"/>
</dbReference>
<dbReference type="Gene3D" id="3.40.1090.10">
    <property type="entry name" value="Cytosolic phospholipase A2 catalytic domain"/>
    <property type="match status" value="1"/>
</dbReference>
<dbReference type="EMBL" id="WHPC01000026">
    <property type="protein sequence ID" value="MPV37106.1"/>
    <property type="molecule type" value="Genomic_DNA"/>
</dbReference>
<comment type="caution">
    <text evidence="2">Lacks conserved residue(s) required for the propagation of feature annotation.</text>
</comment>
<protein>
    <submittedName>
        <fullName evidence="6">SuhR protein</fullName>
    </submittedName>
</protein>
<evidence type="ECO:0000313" key="6">
    <source>
        <dbReference type="EMBL" id="MPV37106.1"/>
    </source>
</evidence>
<evidence type="ECO:0000259" key="5">
    <source>
        <dbReference type="PROSITE" id="PS51635"/>
    </source>
</evidence>
<feature type="domain" description="PNPLA" evidence="5">
    <location>
        <begin position="168"/>
        <end position="548"/>
    </location>
</feature>
<dbReference type="GO" id="GO:0016042">
    <property type="term" value="P:lipid catabolic process"/>
    <property type="evidence" value="ECO:0007669"/>
    <property type="project" value="UniProtKB-UniRule"/>
</dbReference>
<dbReference type="SUPFAM" id="SSF52151">
    <property type="entry name" value="FabD/lysophospholipase-like"/>
    <property type="match status" value="1"/>
</dbReference>
<keyword evidence="2" id="KW-0442">Lipid degradation</keyword>
<keyword evidence="4" id="KW-0812">Transmembrane</keyword>
<feature type="active site" description="Nucleophile" evidence="2">
    <location>
        <position position="200"/>
    </location>
</feature>
<reference evidence="6 7" key="1">
    <citation type="submission" date="2019-10" db="EMBL/GenBank/DDBJ databases">
        <title>Georgenia wutianyii sp. nov. and Georgenia yuyongxinii sp. nov. isolated from plateau pika (Ochotona curzoniae) in the Qinghai-Tibet plateau of China.</title>
        <authorList>
            <person name="Tian Z."/>
        </authorList>
    </citation>
    <scope>NUCLEOTIDE SEQUENCE [LARGE SCALE GENOMIC DNA]</scope>
    <source>
        <strain evidence="6 7">JCM 19765</strain>
    </source>
</reference>
<dbReference type="OrthoDB" id="9770965at2"/>
<evidence type="ECO:0000256" key="1">
    <source>
        <dbReference type="ARBA" id="ARBA00023098"/>
    </source>
</evidence>
<evidence type="ECO:0000256" key="3">
    <source>
        <dbReference type="SAM" id="MobiDB-lite"/>
    </source>
</evidence>
<feature type="transmembrane region" description="Helical" evidence="4">
    <location>
        <begin position="282"/>
        <end position="302"/>
    </location>
</feature>
<keyword evidence="4" id="KW-0472">Membrane</keyword>
<proteinExistence type="predicted"/>
<sequence>MLCRRVVSRECLPQVPPPLCGPRPVIMGTPCGHLPDADPAARPTRVTRCHRPLTSAVSVRFPVDRAATCGRLSPPLSTGCARARRGRAGRSVPRTRTCGVSSPFGVSDFAPGSRTVAPALFPSGSGTVVPGSAAPGCGPVATTPPVRPPHEESAMTTYPADPALECDVIMKGGITSGVIYPRAVCELAKTYRLRSVGGTSAGAIAAAAAAAAELGRDAGGFDELERLPHDITAESPAGGSTLFRLFQPSRKSAPLFRAFTAGMGHHGPAGTLRTGVALVTGFWAWTLLGMLPGVVVVVLAATGEGAARWAGVVAGVVLALLGAAVGIGAGVLRVLGGPVPRAGFGICTGMPGAGSGGAPALTPWLHERLQTMAGRTGQAPVTFGDLAGAGVELRTMTTNLTRHQPMAMPWEEREYFFDPAEMRALFPEDVVAWMEEHPPPGRPSWDTDLLRRQALPLRPLPAGPDLPVLVATRMSLSFPLLITAVPLHAVDYADPVNRGAADAADDYRRTHPDATVEEAAAAVAARRFDVNWFSDGGICSNLPVHFFDAPLPTRPTFAVDLAPFPAGRTKSADERENSYLPTTNLGGLLRRWYRIPTTGLGSLGAFLFSVVETARGWVDEAQLVMPGYRDRVVTIWHDEAEGGMNLAMPPDVVAGLAARGRGGAAKVVERFAGPVPGSTPGPGWENHRWIRFRTATAGLDEWVGELATKYAADVRGTTPYRDLAGPGAAAPLPSYPLGAGRREAVNTRTGGLLELAQRWAQPPEDAFTEGAPRPRPRLRLVADDDPGGR</sequence>
<keyword evidence="1 2" id="KW-0443">Lipid metabolism</keyword>
<dbReference type="AlphaFoldDB" id="A0A6N7ELU3"/>
<name>A0A6N7ELU3_9MICO</name>
<dbReference type="GO" id="GO:0016787">
    <property type="term" value="F:hydrolase activity"/>
    <property type="evidence" value="ECO:0007669"/>
    <property type="project" value="UniProtKB-UniRule"/>
</dbReference>